<dbReference type="EMBL" id="CAJOBD010045565">
    <property type="protein sequence ID" value="CAF4334531.1"/>
    <property type="molecule type" value="Genomic_DNA"/>
</dbReference>
<dbReference type="Proteomes" id="UP000663836">
    <property type="component" value="Unassembled WGS sequence"/>
</dbReference>
<feature type="non-terminal residue" evidence="1">
    <location>
        <position position="1"/>
    </location>
</feature>
<comment type="caution">
    <text evidence="1">The sequence shown here is derived from an EMBL/GenBank/DDBJ whole genome shotgun (WGS) entry which is preliminary data.</text>
</comment>
<evidence type="ECO:0000313" key="1">
    <source>
        <dbReference type="EMBL" id="CAF4334531.1"/>
    </source>
</evidence>
<proteinExistence type="predicted"/>
<accession>A0A820JX29</accession>
<protein>
    <submittedName>
        <fullName evidence="1">Uncharacterized protein</fullName>
    </submittedName>
</protein>
<dbReference type="AlphaFoldDB" id="A0A820JX29"/>
<feature type="non-terminal residue" evidence="1">
    <location>
        <position position="76"/>
    </location>
</feature>
<reference evidence="1" key="1">
    <citation type="submission" date="2021-02" db="EMBL/GenBank/DDBJ databases">
        <authorList>
            <person name="Nowell W R."/>
        </authorList>
    </citation>
    <scope>NUCLEOTIDE SEQUENCE</scope>
</reference>
<evidence type="ECO:0000313" key="2">
    <source>
        <dbReference type="Proteomes" id="UP000663836"/>
    </source>
</evidence>
<organism evidence="1 2">
    <name type="scientific">Rotaria sordida</name>
    <dbReference type="NCBI Taxonomy" id="392033"/>
    <lineage>
        <taxon>Eukaryota</taxon>
        <taxon>Metazoa</taxon>
        <taxon>Spiralia</taxon>
        <taxon>Gnathifera</taxon>
        <taxon>Rotifera</taxon>
        <taxon>Eurotatoria</taxon>
        <taxon>Bdelloidea</taxon>
        <taxon>Philodinida</taxon>
        <taxon>Philodinidae</taxon>
        <taxon>Rotaria</taxon>
    </lineage>
</organism>
<sequence length="76" mass="8610">MINQIAGISQLLTLQTDEARIAHIQQASNETITTLLMIIQMAQERHSIYLQKTRTRQAEYTAYMTNLAASELSQSI</sequence>
<name>A0A820JX29_9BILA</name>
<gene>
    <name evidence="1" type="ORF">JBS370_LOCUS41420</name>
</gene>